<evidence type="ECO:0000313" key="4">
    <source>
        <dbReference type="Proteomes" id="UP001432099"/>
    </source>
</evidence>
<dbReference type="InterPro" id="IPR039564">
    <property type="entry name" value="Peptidase_C39-like"/>
</dbReference>
<gene>
    <name evidence="3" type="ORF">T23_07260</name>
</gene>
<dbReference type="EMBL" id="AP028127">
    <property type="protein sequence ID" value="BEH90624.1"/>
    <property type="molecule type" value="Genomic_DNA"/>
</dbReference>
<evidence type="ECO:0000256" key="1">
    <source>
        <dbReference type="SAM" id="Phobius"/>
    </source>
</evidence>
<dbReference type="Gene3D" id="3.90.70.10">
    <property type="entry name" value="Cysteine proteinases"/>
    <property type="match status" value="1"/>
</dbReference>
<feature type="transmembrane region" description="Helical" evidence="1">
    <location>
        <begin position="6"/>
        <end position="24"/>
    </location>
</feature>
<keyword evidence="1" id="KW-0812">Transmembrane</keyword>
<keyword evidence="1" id="KW-0472">Membrane</keyword>
<protein>
    <recommendedName>
        <fullName evidence="2">Peptidase C39-like domain-containing protein</fullName>
    </recommendedName>
</protein>
<dbReference type="RefSeq" id="WP_161832910.1">
    <property type="nucleotide sequence ID" value="NZ_AP028127.1"/>
</dbReference>
<keyword evidence="1" id="KW-1133">Transmembrane helix</keyword>
<dbReference type="Pfam" id="PF13529">
    <property type="entry name" value="Peptidase_C39_2"/>
    <property type="match status" value="1"/>
</dbReference>
<accession>A0ABN6Z9U0</accession>
<reference evidence="3" key="1">
    <citation type="journal article" date="2024" name="Int. J. Syst. Evol. Microbiol.">
        <title>Turicibacter faecis sp. nov., isolated from faeces of heart failure mouse model.</title>
        <authorList>
            <person name="Imamura Y."/>
            <person name="Motooka D."/>
            <person name="Nakajima Y."/>
            <person name="Ito S."/>
            <person name="Kitakaze M."/>
            <person name="Iida T."/>
            <person name="Nakamura S."/>
        </authorList>
    </citation>
    <scope>NUCLEOTIDE SEQUENCE</scope>
    <source>
        <strain evidence="3">TC023</strain>
    </source>
</reference>
<dbReference type="Proteomes" id="UP001432099">
    <property type="component" value="Chromosome"/>
</dbReference>
<proteinExistence type="predicted"/>
<evidence type="ECO:0000259" key="2">
    <source>
        <dbReference type="Pfam" id="PF13529"/>
    </source>
</evidence>
<keyword evidence="4" id="KW-1185">Reference proteome</keyword>
<sequence length="200" mass="23179">MKRWLFWGSLGLLLLVLIIFYYLTPFPQRDSLTKSVPSSYSIDQENSFETQVHNECSAFSTAYVLRHFGESQTGLELYEKFGYKLPFSGYVLPKGILSYFKDSAYEATLYRGTFETLKSRLIEGTPVIVLVGDGLNWQHYMTLVGFDQSLSEVYFFDSLRQDDENGEAPGNRTLSTDYFLQLWDNGLPIFNHIYFTIEKR</sequence>
<feature type="domain" description="Peptidase C39-like" evidence="2">
    <location>
        <begin position="52"/>
        <end position="158"/>
    </location>
</feature>
<organism evidence="3 4">
    <name type="scientific">Turicibacter faecis</name>
    <dbReference type="NCBI Taxonomy" id="2963365"/>
    <lineage>
        <taxon>Bacteria</taxon>
        <taxon>Bacillati</taxon>
        <taxon>Bacillota</taxon>
        <taxon>Erysipelotrichia</taxon>
        <taxon>Erysipelotrichales</taxon>
        <taxon>Turicibacteraceae</taxon>
        <taxon>Turicibacter</taxon>
    </lineage>
</organism>
<evidence type="ECO:0000313" key="3">
    <source>
        <dbReference type="EMBL" id="BEH90624.1"/>
    </source>
</evidence>
<name>A0ABN6Z9U0_9FIRM</name>